<dbReference type="Pfam" id="PF01471">
    <property type="entry name" value="PG_binding_1"/>
    <property type="match status" value="2"/>
</dbReference>
<sequence>MFRTKIAKKFCFFFILASLSCFLGCDFIYRKIHKEGAEEKELVGEVFPFEKNGMIEDIQNLLKLYGYNPGKVDGVWGTRTREALARFQKENGINESRLADHETWEKLKVFKDNDLIVDGELNYLLIQKILVKAGFSPGKVDGKYGAKTESAIKVFQREYELKVDGKIGYKTLTKLSTLLPLEIEIDG</sequence>
<dbReference type="AlphaFoldDB" id="A0A3B0TJ71"/>
<name>A0A3B0TJ71_9ZZZZ</name>
<dbReference type="EMBL" id="UOEN01000342">
    <property type="protein sequence ID" value="VAW16800.1"/>
    <property type="molecule type" value="Genomic_DNA"/>
</dbReference>
<protein>
    <recommendedName>
        <fullName evidence="1">Peptidoglycan binding-like domain-containing protein</fullName>
    </recommendedName>
</protein>
<feature type="domain" description="Peptidoglycan binding-like" evidence="1">
    <location>
        <begin position="55"/>
        <end position="107"/>
    </location>
</feature>
<dbReference type="Gene3D" id="1.10.101.10">
    <property type="entry name" value="PGBD-like superfamily/PGBD"/>
    <property type="match status" value="2"/>
</dbReference>
<dbReference type="InterPro" id="IPR036365">
    <property type="entry name" value="PGBD-like_sf"/>
</dbReference>
<dbReference type="InterPro" id="IPR002477">
    <property type="entry name" value="Peptidoglycan-bd-like"/>
</dbReference>
<proteinExistence type="predicted"/>
<dbReference type="SUPFAM" id="SSF47090">
    <property type="entry name" value="PGBD-like"/>
    <property type="match status" value="2"/>
</dbReference>
<evidence type="ECO:0000259" key="1">
    <source>
        <dbReference type="Pfam" id="PF01471"/>
    </source>
</evidence>
<feature type="domain" description="Peptidoglycan binding-like" evidence="1">
    <location>
        <begin position="125"/>
        <end position="175"/>
    </location>
</feature>
<dbReference type="PROSITE" id="PS51257">
    <property type="entry name" value="PROKAR_LIPOPROTEIN"/>
    <property type="match status" value="1"/>
</dbReference>
<gene>
    <name evidence="2" type="ORF">MNBD_BACTEROID05-385</name>
</gene>
<dbReference type="InterPro" id="IPR036366">
    <property type="entry name" value="PGBDSf"/>
</dbReference>
<reference evidence="2" key="1">
    <citation type="submission" date="2018-06" db="EMBL/GenBank/DDBJ databases">
        <authorList>
            <person name="Zhirakovskaya E."/>
        </authorList>
    </citation>
    <scope>NUCLEOTIDE SEQUENCE</scope>
</reference>
<organism evidence="2">
    <name type="scientific">hydrothermal vent metagenome</name>
    <dbReference type="NCBI Taxonomy" id="652676"/>
    <lineage>
        <taxon>unclassified sequences</taxon>
        <taxon>metagenomes</taxon>
        <taxon>ecological metagenomes</taxon>
    </lineage>
</organism>
<evidence type="ECO:0000313" key="2">
    <source>
        <dbReference type="EMBL" id="VAW16800.1"/>
    </source>
</evidence>
<accession>A0A3B0TJ71</accession>